<evidence type="ECO:0000256" key="1">
    <source>
        <dbReference type="SAM" id="Phobius"/>
    </source>
</evidence>
<comment type="caution">
    <text evidence="2">The sequence shown here is derived from an EMBL/GenBank/DDBJ whole genome shotgun (WGS) entry which is preliminary data.</text>
</comment>
<reference evidence="2 3" key="1">
    <citation type="submission" date="2021-06" db="EMBL/GenBank/DDBJ databases">
        <title>Caerostris extrusa draft genome.</title>
        <authorList>
            <person name="Kono N."/>
            <person name="Arakawa K."/>
        </authorList>
    </citation>
    <scope>NUCLEOTIDE SEQUENCE [LARGE SCALE GENOMIC DNA]</scope>
</reference>
<accession>A0AAV4XTU1</accession>
<organism evidence="2 3">
    <name type="scientific">Caerostris extrusa</name>
    <name type="common">Bark spider</name>
    <name type="synonym">Caerostris bankana</name>
    <dbReference type="NCBI Taxonomy" id="172846"/>
    <lineage>
        <taxon>Eukaryota</taxon>
        <taxon>Metazoa</taxon>
        <taxon>Ecdysozoa</taxon>
        <taxon>Arthropoda</taxon>
        <taxon>Chelicerata</taxon>
        <taxon>Arachnida</taxon>
        <taxon>Araneae</taxon>
        <taxon>Araneomorphae</taxon>
        <taxon>Entelegynae</taxon>
        <taxon>Araneoidea</taxon>
        <taxon>Araneidae</taxon>
        <taxon>Caerostris</taxon>
    </lineage>
</organism>
<keyword evidence="3" id="KW-1185">Reference proteome</keyword>
<keyword evidence="1" id="KW-1133">Transmembrane helix</keyword>
<dbReference type="AlphaFoldDB" id="A0AAV4XTU1"/>
<dbReference type="EMBL" id="BPLR01018155">
    <property type="protein sequence ID" value="GIY97411.1"/>
    <property type="molecule type" value="Genomic_DNA"/>
</dbReference>
<gene>
    <name evidence="2" type="ORF">CEXT_67451</name>
</gene>
<name>A0AAV4XTU1_CAEEX</name>
<keyword evidence="1" id="KW-0472">Membrane</keyword>
<proteinExistence type="predicted"/>
<keyword evidence="1" id="KW-0812">Transmembrane</keyword>
<evidence type="ECO:0000313" key="2">
    <source>
        <dbReference type="EMBL" id="GIY97411.1"/>
    </source>
</evidence>
<protein>
    <submittedName>
        <fullName evidence="2">Uncharacterized protein</fullName>
    </submittedName>
</protein>
<feature type="transmembrane region" description="Helical" evidence="1">
    <location>
        <begin position="157"/>
        <end position="182"/>
    </location>
</feature>
<evidence type="ECO:0000313" key="3">
    <source>
        <dbReference type="Proteomes" id="UP001054945"/>
    </source>
</evidence>
<dbReference type="Proteomes" id="UP001054945">
    <property type="component" value="Unassembled WGS sequence"/>
</dbReference>
<sequence>MFQSFNKGLSNHPKRNHSFNRCNLSLIPRISICVPMTWSRTVSPLIGYHCFSITHRPPITTAAPAVMARDNRQTSVGPSRRKIASCNFSRIEFVRPAWLLGDGSMVKVIRFSSSRNTIALELNKINERFGRTSANREDQPKEMVEDEEFLFVYGCSWVVNLLMVASMHIKCFILFCFISLLLGHISK</sequence>